<dbReference type="PANTHER" id="PTHR34139">
    <property type="entry name" value="UPF0331 PROTEIN MJ0127"/>
    <property type="match status" value="1"/>
</dbReference>
<dbReference type="InterPro" id="IPR051813">
    <property type="entry name" value="HepT_RNase_toxin"/>
</dbReference>
<dbReference type="AlphaFoldDB" id="A0A4U2ZC69"/>
<dbReference type="GO" id="GO:0016787">
    <property type="term" value="F:hydrolase activity"/>
    <property type="evidence" value="ECO:0007669"/>
    <property type="project" value="UniProtKB-KW"/>
</dbReference>
<keyword evidence="4" id="KW-0547">Nucleotide-binding</keyword>
<evidence type="ECO:0000256" key="3">
    <source>
        <dbReference type="ARBA" id="ARBA00022722"/>
    </source>
</evidence>
<dbReference type="InterPro" id="IPR008201">
    <property type="entry name" value="HepT-like"/>
</dbReference>
<keyword evidence="5" id="KW-0378">Hydrolase</keyword>
<dbReference type="GO" id="GO:0004540">
    <property type="term" value="F:RNA nuclease activity"/>
    <property type="evidence" value="ECO:0007669"/>
    <property type="project" value="InterPro"/>
</dbReference>
<accession>A0A4U2ZC69</accession>
<sequence length="114" mass="13569">MFSTNRDWKLYAKDILQECENIKKFTNGVTYEEFTENLEKVYAVAKAFENIGEAVKQLPKEITKNYSNIPWSEIAKMRDVLTHHYFGLDDKVLWDTLGEDFEQFWQTVDKIYKS</sequence>
<dbReference type="Proteomes" id="UP000309561">
    <property type="component" value="Unassembled WGS sequence"/>
</dbReference>
<evidence type="ECO:0000256" key="1">
    <source>
        <dbReference type="ARBA" id="ARBA00022553"/>
    </source>
</evidence>
<evidence type="ECO:0000256" key="2">
    <source>
        <dbReference type="ARBA" id="ARBA00022649"/>
    </source>
</evidence>
<evidence type="ECO:0000256" key="4">
    <source>
        <dbReference type="ARBA" id="ARBA00022741"/>
    </source>
</evidence>
<dbReference type="Pfam" id="PF01934">
    <property type="entry name" value="HepT-like"/>
    <property type="match status" value="1"/>
</dbReference>
<name>A0A4U2ZC69_9BACT</name>
<dbReference type="OrthoDB" id="9802833at2"/>
<keyword evidence="7" id="KW-1185">Reference proteome</keyword>
<keyword evidence="1" id="KW-0597">Phosphoprotein</keyword>
<organism evidence="6 7">
    <name type="scientific">Sulfurimonas crateris</name>
    <dbReference type="NCBI Taxonomy" id="2574727"/>
    <lineage>
        <taxon>Bacteria</taxon>
        <taxon>Pseudomonadati</taxon>
        <taxon>Campylobacterota</taxon>
        <taxon>Epsilonproteobacteria</taxon>
        <taxon>Campylobacterales</taxon>
        <taxon>Sulfurimonadaceae</taxon>
        <taxon>Sulfurimonas</taxon>
    </lineage>
</organism>
<dbReference type="GO" id="GO:0000166">
    <property type="term" value="F:nucleotide binding"/>
    <property type="evidence" value="ECO:0007669"/>
    <property type="project" value="UniProtKB-KW"/>
</dbReference>
<evidence type="ECO:0000313" key="6">
    <source>
        <dbReference type="EMBL" id="TKI71302.1"/>
    </source>
</evidence>
<gene>
    <name evidence="6" type="ORF">FCU45_00775</name>
</gene>
<keyword evidence="2" id="KW-1277">Toxin-antitoxin system</keyword>
<evidence type="ECO:0000256" key="5">
    <source>
        <dbReference type="ARBA" id="ARBA00022801"/>
    </source>
</evidence>
<protein>
    <submittedName>
        <fullName evidence="6">DUF86 domain-containing protein</fullName>
    </submittedName>
</protein>
<keyword evidence="3" id="KW-0540">Nuclease</keyword>
<evidence type="ECO:0000313" key="7">
    <source>
        <dbReference type="Proteomes" id="UP000309561"/>
    </source>
</evidence>
<dbReference type="EMBL" id="SZPX01000001">
    <property type="protein sequence ID" value="TKI71302.1"/>
    <property type="molecule type" value="Genomic_DNA"/>
</dbReference>
<comment type="caution">
    <text evidence="6">The sequence shown here is derived from an EMBL/GenBank/DDBJ whole genome shotgun (WGS) entry which is preliminary data.</text>
</comment>
<dbReference type="GO" id="GO:0110001">
    <property type="term" value="C:toxin-antitoxin complex"/>
    <property type="evidence" value="ECO:0007669"/>
    <property type="project" value="InterPro"/>
</dbReference>
<dbReference type="PANTHER" id="PTHR34139:SF1">
    <property type="entry name" value="RNASE MJ1380-RELATED"/>
    <property type="match status" value="1"/>
</dbReference>
<reference evidence="6 7" key="1">
    <citation type="submission" date="2019-04" db="EMBL/GenBank/DDBJ databases">
        <title>Sulfurimonas crateris sp. nov. a facultative anaerobic sulfur-oxidizing chemolithautotrophic bacterium isolated from a terrestrial mud vulcano.</title>
        <authorList>
            <person name="Ratnikova N.M."/>
            <person name="Slobodkin A.I."/>
            <person name="Merkel A.Y."/>
            <person name="Novikov A."/>
            <person name="Bonch-Osmolovskaya E.A."/>
            <person name="Slobodkina G.B."/>
        </authorList>
    </citation>
    <scope>NUCLEOTIDE SEQUENCE [LARGE SCALE GENOMIC DNA]</scope>
    <source>
        <strain evidence="6 7">SN118</strain>
    </source>
</reference>
<proteinExistence type="predicted"/>
<dbReference type="RefSeq" id="WP_137011309.1">
    <property type="nucleotide sequence ID" value="NZ_SZPX01000001.1"/>
</dbReference>